<feature type="coiled-coil region" evidence="1">
    <location>
        <begin position="161"/>
        <end position="188"/>
    </location>
</feature>
<dbReference type="RefSeq" id="WP_227578815.1">
    <property type="nucleotide sequence ID" value="NZ_CP101987.1"/>
</dbReference>
<keyword evidence="3" id="KW-0472">Membrane</keyword>
<evidence type="ECO:0000256" key="1">
    <source>
        <dbReference type="SAM" id="Coils"/>
    </source>
</evidence>
<feature type="region of interest" description="Disordered" evidence="2">
    <location>
        <begin position="131"/>
        <end position="153"/>
    </location>
</feature>
<dbReference type="Proteomes" id="UP001316384">
    <property type="component" value="Chromosome"/>
</dbReference>
<dbReference type="EMBL" id="CP101987">
    <property type="protein sequence ID" value="UUI71593.1"/>
    <property type="molecule type" value="Genomic_DNA"/>
</dbReference>
<keyword evidence="3" id="KW-0812">Transmembrane</keyword>
<keyword evidence="5" id="KW-1185">Reference proteome</keyword>
<sequence length="471" mass="50374">MSTVTHGVQLPVPVSTEWQVVGFHQDPVAGGDADEVELTRERYKKIANTIESAVANLMTVVARGSEGLKGEYVEALREDTAKVLDRLEKVKDRYAAVVKAVATYEPELATAIKETREGLVEAQAAATKLTAAEGLPEAEAGEDGTVPPEEAQKTLHKRQEVTAADSALAEAKRRVQKAHDNLQEAGTRLGDAVTARKFKRDGLTDSTWDRFLKVLKVIAKVLSVIAMILAGLCIIFPGVAALVLAAFTVALVSVAVTGVLYANGEEGLVDLVLAIVGVLTFGIGAVVSFGGKVMAAGGRAFESGIPVGVANAVKWLKSVLPGGGVRRGGSFELDDLRRVEELRPLLWRNEADFYNSSRVVNNLLGRVNPLLRPEVGFWASSKSQFWAAWDMWSGLPGDFSGTIKTWLGTNGGWSGYAARVQVLDQMQQSASSAWSWWGGGTVASGLFSIIWGGLRYNDTVGPHYPKGGGEK</sequence>
<keyword evidence="1" id="KW-0175">Coiled coil</keyword>
<gene>
    <name evidence="4" type="ORF">NP048_17665</name>
</gene>
<feature type="transmembrane region" description="Helical" evidence="3">
    <location>
        <begin position="268"/>
        <end position="289"/>
    </location>
</feature>
<reference evidence="4 5" key="1">
    <citation type="submission" date="2022-07" db="EMBL/GenBank/DDBJ databases">
        <title>Novel species in genus cellulomonas.</title>
        <authorList>
            <person name="Ye L."/>
        </authorList>
    </citation>
    <scope>NUCLEOTIDE SEQUENCE [LARGE SCALE GENOMIC DNA]</scope>
    <source>
        <strain evidence="5">zg-B89</strain>
    </source>
</reference>
<keyword evidence="3" id="KW-1133">Transmembrane helix</keyword>
<dbReference type="Gene3D" id="1.20.58.60">
    <property type="match status" value="1"/>
</dbReference>
<protein>
    <recommendedName>
        <fullName evidence="6">Chromosome partition protein Smc</fullName>
    </recommendedName>
</protein>
<evidence type="ECO:0000256" key="2">
    <source>
        <dbReference type="SAM" id="MobiDB-lite"/>
    </source>
</evidence>
<accession>A0ABY5KNX6</accession>
<evidence type="ECO:0000313" key="5">
    <source>
        <dbReference type="Proteomes" id="UP001316384"/>
    </source>
</evidence>
<feature type="transmembrane region" description="Helical" evidence="3">
    <location>
        <begin position="434"/>
        <end position="454"/>
    </location>
</feature>
<evidence type="ECO:0000256" key="3">
    <source>
        <dbReference type="SAM" id="Phobius"/>
    </source>
</evidence>
<name>A0ABY5KNX6_9CELL</name>
<organism evidence="4 5">
    <name type="scientific">Cellulomonas xiejunii</name>
    <dbReference type="NCBI Taxonomy" id="2968083"/>
    <lineage>
        <taxon>Bacteria</taxon>
        <taxon>Bacillati</taxon>
        <taxon>Actinomycetota</taxon>
        <taxon>Actinomycetes</taxon>
        <taxon>Micrococcales</taxon>
        <taxon>Cellulomonadaceae</taxon>
        <taxon>Cellulomonas</taxon>
    </lineage>
</organism>
<proteinExistence type="predicted"/>
<evidence type="ECO:0008006" key="6">
    <source>
        <dbReference type="Google" id="ProtNLM"/>
    </source>
</evidence>
<evidence type="ECO:0000313" key="4">
    <source>
        <dbReference type="EMBL" id="UUI71593.1"/>
    </source>
</evidence>
<feature type="transmembrane region" description="Helical" evidence="3">
    <location>
        <begin position="217"/>
        <end position="235"/>
    </location>
</feature>